<dbReference type="PANTHER" id="PTHR44520:SF2">
    <property type="entry name" value="RESPONSE REGULATOR RCP1"/>
    <property type="match status" value="1"/>
</dbReference>
<accession>A0A1I5BHM4</accession>
<dbReference type="InterPro" id="IPR011006">
    <property type="entry name" value="CheY-like_superfamily"/>
</dbReference>
<dbReference type="Pfam" id="PF00072">
    <property type="entry name" value="Response_reg"/>
    <property type="match status" value="1"/>
</dbReference>
<feature type="domain" description="Response regulatory" evidence="2">
    <location>
        <begin position="4"/>
        <end position="126"/>
    </location>
</feature>
<evidence type="ECO:0000313" key="4">
    <source>
        <dbReference type="Proteomes" id="UP000199153"/>
    </source>
</evidence>
<dbReference type="SUPFAM" id="SSF52172">
    <property type="entry name" value="CheY-like"/>
    <property type="match status" value="1"/>
</dbReference>
<keyword evidence="1" id="KW-0597">Phosphoprotein</keyword>
<dbReference type="SMART" id="SM00448">
    <property type="entry name" value="REC"/>
    <property type="match status" value="1"/>
</dbReference>
<keyword evidence="4" id="KW-1185">Reference proteome</keyword>
<protein>
    <submittedName>
        <fullName evidence="3">CheY chemotaxis protein or a CheY-like REC (Receiver) domain</fullName>
    </submittedName>
</protein>
<dbReference type="Gene3D" id="3.40.50.2300">
    <property type="match status" value="1"/>
</dbReference>
<dbReference type="PANTHER" id="PTHR44520">
    <property type="entry name" value="RESPONSE REGULATOR RCP1-RELATED"/>
    <property type="match status" value="1"/>
</dbReference>
<dbReference type="STRING" id="287099.SAMN05660413_02389"/>
<organism evidence="3 4">
    <name type="scientific">Salegentibacter flavus</name>
    <dbReference type="NCBI Taxonomy" id="287099"/>
    <lineage>
        <taxon>Bacteria</taxon>
        <taxon>Pseudomonadati</taxon>
        <taxon>Bacteroidota</taxon>
        <taxon>Flavobacteriia</taxon>
        <taxon>Flavobacteriales</taxon>
        <taxon>Flavobacteriaceae</taxon>
        <taxon>Salegentibacter</taxon>
    </lineage>
</organism>
<proteinExistence type="predicted"/>
<dbReference type="EMBL" id="FOVL01000015">
    <property type="protein sequence ID" value="SFN74248.1"/>
    <property type="molecule type" value="Genomic_DNA"/>
</dbReference>
<dbReference type="PROSITE" id="PS50110">
    <property type="entry name" value="RESPONSE_REGULATORY"/>
    <property type="match status" value="1"/>
</dbReference>
<evidence type="ECO:0000256" key="1">
    <source>
        <dbReference type="PROSITE-ProRule" id="PRU00169"/>
    </source>
</evidence>
<dbReference type="GO" id="GO:0000160">
    <property type="term" value="P:phosphorelay signal transduction system"/>
    <property type="evidence" value="ECO:0007669"/>
    <property type="project" value="InterPro"/>
</dbReference>
<dbReference type="OrthoDB" id="673128at2"/>
<reference evidence="3 4" key="1">
    <citation type="submission" date="2016-10" db="EMBL/GenBank/DDBJ databases">
        <authorList>
            <person name="de Groot N.N."/>
        </authorList>
    </citation>
    <scope>NUCLEOTIDE SEQUENCE [LARGE SCALE GENOMIC DNA]</scope>
    <source>
        <strain evidence="3 4">DSM 17794</strain>
    </source>
</reference>
<dbReference type="AlphaFoldDB" id="A0A1I5BHM4"/>
<evidence type="ECO:0000313" key="3">
    <source>
        <dbReference type="EMBL" id="SFN74248.1"/>
    </source>
</evidence>
<dbReference type="RefSeq" id="WP_093409973.1">
    <property type="nucleotide sequence ID" value="NZ_FOVL01000015.1"/>
</dbReference>
<name>A0A1I5BHM4_9FLAO</name>
<gene>
    <name evidence="3" type="ORF">SAMN05660413_02389</name>
</gene>
<feature type="modified residue" description="4-aspartylphosphate" evidence="1">
    <location>
        <position position="58"/>
    </location>
</feature>
<dbReference type="Proteomes" id="UP000199153">
    <property type="component" value="Unassembled WGS sequence"/>
</dbReference>
<dbReference type="InterPro" id="IPR001789">
    <property type="entry name" value="Sig_transdc_resp-reg_receiver"/>
</dbReference>
<dbReference type="InterPro" id="IPR052893">
    <property type="entry name" value="TCS_response_regulator"/>
</dbReference>
<evidence type="ECO:0000259" key="2">
    <source>
        <dbReference type="PROSITE" id="PS50110"/>
    </source>
</evidence>
<sequence length="134" mass="15527">MNLKILIIDDDEVVVFIQKKLLAKNEISNNPMVFKSVSPALDFIASEDGNKEFLILLDINMPGMNGWDFLEELSKKPDKDRFHVIMVTSSVEQRDKEKASKYSMVREFLEKPITNECCKKMKDIPEISHFFVKV</sequence>